<dbReference type="Pfam" id="PF04965">
    <property type="entry name" value="GPW_gp25"/>
    <property type="match status" value="1"/>
</dbReference>
<dbReference type="AlphaFoldDB" id="A0A3A8AUY7"/>
<dbReference type="SUPFAM" id="SSF160719">
    <property type="entry name" value="gpW/gp25-like"/>
    <property type="match status" value="1"/>
</dbReference>
<evidence type="ECO:0000259" key="1">
    <source>
        <dbReference type="Pfam" id="PF04965"/>
    </source>
</evidence>
<organism evidence="2 3">
    <name type="scientific">Roseovarius spongiae</name>
    <dbReference type="NCBI Taxonomy" id="2320272"/>
    <lineage>
        <taxon>Bacteria</taxon>
        <taxon>Pseudomonadati</taxon>
        <taxon>Pseudomonadota</taxon>
        <taxon>Alphaproteobacteria</taxon>
        <taxon>Rhodobacterales</taxon>
        <taxon>Roseobacteraceae</taxon>
        <taxon>Roseovarius</taxon>
    </lineage>
</organism>
<proteinExistence type="predicted"/>
<feature type="domain" description="IraD/Gp25-like" evidence="1">
    <location>
        <begin position="29"/>
        <end position="117"/>
    </location>
</feature>
<keyword evidence="3" id="KW-1185">Reference proteome</keyword>
<dbReference type="OrthoDB" id="9802846at2"/>
<dbReference type="InterPro" id="IPR007048">
    <property type="entry name" value="IraD/Gp25-like"/>
</dbReference>
<dbReference type="Proteomes" id="UP000281128">
    <property type="component" value="Unassembled WGS sequence"/>
</dbReference>
<dbReference type="RefSeq" id="WP_121165808.1">
    <property type="nucleotide sequence ID" value="NZ_RAPE01000002.1"/>
</dbReference>
<reference evidence="2 3" key="1">
    <citation type="submission" date="2018-09" db="EMBL/GenBank/DDBJ databases">
        <title>Roseovarius spongiae sp. nov., isolated from a marine sponge.</title>
        <authorList>
            <person name="Zhuang L."/>
            <person name="Luo L."/>
        </authorList>
    </citation>
    <scope>NUCLEOTIDE SEQUENCE [LARGE SCALE GENOMIC DNA]</scope>
    <source>
        <strain evidence="2 3">HN-E21</strain>
    </source>
</reference>
<comment type="caution">
    <text evidence="2">The sequence shown here is derived from an EMBL/GenBank/DDBJ whole genome shotgun (WGS) entry which is preliminary data.</text>
</comment>
<protein>
    <submittedName>
        <fullName evidence="2">Baseplate protein</fullName>
    </submittedName>
</protein>
<sequence length="138" mass="15206">MSAPRKFLGTGFAFPLRVTPNGGIALVSEERLVQQSIWLILATGKGELKRNPTFGCGIHDFVFTDNTPASQAQIAHQAREALLHWERRIDVIDIHVGDGEAPNHLLISIEYRLRATHAFGNLVFPFYLLDEGGSGRAA</sequence>
<dbReference type="EMBL" id="RAPE01000002">
    <property type="protein sequence ID" value="RKF14888.1"/>
    <property type="molecule type" value="Genomic_DNA"/>
</dbReference>
<evidence type="ECO:0000313" key="2">
    <source>
        <dbReference type="EMBL" id="RKF14888.1"/>
    </source>
</evidence>
<accession>A0A3A8AUY7</accession>
<gene>
    <name evidence="2" type="ORF">D6850_08430</name>
</gene>
<evidence type="ECO:0000313" key="3">
    <source>
        <dbReference type="Proteomes" id="UP000281128"/>
    </source>
</evidence>
<name>A0A3A8AUY7_9RHOB</name>
<dbReference type="Gene3D" id="3.10.450.40">
    <property type="match status" value="1"/>
</dbReference>